<evidence type="ECO:0000313" key="15">
    <source>
        <dbReference type="Proteomes" id="UP000242432"/>
    </source>
</evidence>
<comment type="subunit">
    <text evidence="12">Monomer. Interacts with DnaB.</text>
</comment>
<keyword evidence="6 12" id="KW-0479">Metal-binding</keyword>
<evidence type="ECO:0000256" key="6">
    <source>
        <dbReference type="ARBA" id="ARBA00022723"/>
    </source>
</evidence>
<evidence type="ECO:0000256" key="12">
    <source>
        <dbReference type="HAMAP-Rule" id="MF_00974"/>
    </source>
</evidence>
<keyword evidence="7 12" id="KW-0863">Zinc-finger</keyword>
<dbReference type="InterPro" id="IPR050219">
    <property type="entry name" value="DnaG_primase"/>
</dbReference>
<dbReference type="CDD" id="cd03364">
    <property type="entry name" value="TOPRIM_DnaG_primases"/>
    <property type="match status" value="1"/>
</dbReference>
<dbReference type="FunFam" id="3.90.580.10:FF:000001">
    <property type="entry name" value="DNA primase"/>
    <property type="match status" value="1"/>
</dbReference>
<comment type="similarity">
    <text evidence="12">Belongs to the DnaG primase family.</text>
</comment>
<keyword evidence="15" id="KW-1185">Reference proteome</keyword>
<accession>A0A1T4V424</accession>
<dbReference type="PANTHER" id="PTHR30313">
    <property type="entry name" value="DNA PRIMASE"/>
    <property type="match status" value="1"/>
</dbReference>
<evidence type="ECO:0000256" key="5">
    <source>
        <dbReference type="ARBA" id="ARBA00022705"/>
    </source>
</evidence>
<dbReference type="InterPro" id="IPR037068">
    <property type="entry name" value="DNA_primase_core_N_sf"/>
</dbReference>
<keyword evidence="9" id="KW-0460">Magnesium</keyword>
<evidence type="ECO:0000256" key="8">
    <source>
        <dbReference type="ARBA" id="ARBA00022833"/>
    </source>
</evidence>
<evidence type="ECO:0000313" key="14">
    <source>
        <dbReference type="EMBL" id="SKA59729.1"/>
    </source>
</evidence>
<dbReference type="GO" id="GO:0008270">
    <property type="term" value="F:zinc ion binding"/>
    <property type="evidence" value="ECO:0007669"/>
    <property type="project" value="UniProtKB-UniRule"/>
</dbReference>
<keyword evidence="1 12" id="KW-0240">DNA-directed RNA polymerase</keyword>
<dbReference type="Gene3D" id="3.90.580.10">
    <property type="entry name" value="Zinc finger, CHC2-type domain"/>
    <property type="match status" value="1"/>
</dbReference>
<dbReference type="PROSITE" id="PS50880">
    <property type="entry name" value="TOPRIM"/>
    <property type="match status" value="1"/>
</dbReference>
<dbReference type="Gene3D" id="3.40.1360.10">
    <property type="match status" value="1"/>
</dbReference>
<dbReference type="FunFam" id="3.40.1360.10:FF:000002">
    <property type="entry name" value="DNA primase"/>
    <property type="match status" value="1"/>
</dbReference>
<dbReference type="InterPro" id="IPR006295">
    <property type="entry name" value="DNA_primase_DnaG"/>
</dbReference>
<feature type="domain" description="Toprim" evidence="13">
    <location>
        <begin position="260"/>
        <end position="342"/>
    </location>
</feature>
<evidence type="ECO:0000256" key="11">
    <source>
        <dbReference type="ARBA" id="ARBA00023163"/>
    </source>
</evidence>
<comment type="function">
    <text evidence="12">RNA polymerase that catalyzes the synthesis of short RNA molecules used as primers for DNA polymerase during DNA replication.</text>
</comment>
<dbReference type="NCBIfam" id="TIGR01391">
    <property type="entry name" value="dnaG"/>
    <property type="match status" value="1"/>
</dbReference>
<dbReference type="GO" id="GO:0000428">
    <property type="term" value="C:DNA-directed RNA polymerase complex"/>
    <property type="evidence" value="ECO:0007669"/>
    <property type="project" value="UniProtKB-KW"/>
</dbReference>
<dbReference type="GO" id="GO:1990077">
    <property type="term" value="C:primosome complex"/>
    <property type="evidence" value="ECO:0007669"/>
    <property type="project" value="UniProtKB-KW"/>
</dbReference>
<dbReference type="SMART" id="SM00400">
    <property type="entry name" value="ZnF_CHCC"/>
    <property type="match status" value="1"/>
</dbReference>
<comment type="cofactor">
    <cofactor evidence="12">
        <name>Zn(2+)</name>
        <dbReference type="ChEBI" id="CHEBI:29105"/>
    </cofactor>
    <text evidence="12">Binds 1 zinc ion per monomer.</text>
</comment>
<keyword evidence="11 12" id="KW-0804">Transcription</keyword>
<organism evidence="14 15">
    <name type="scientific">Succinivibrio dextrinosolvens DSM 3072</name>
    <dbReference type="NCBI Taxonomy" id="1123324"/>
    <lineage>
        <taxon>Bacteria</taxon>
        <taxon>Pseudomonadati</taxon>
        <taxon>Pseudomonadota</taxon>
        <taxon>Gammaproteobacteria</taxon>
        <taxon>Aeromonadales</taxon>
        <taxon>Succinivibrionaceae</taxon>
        <taxon>Succinivibrio</taxon>
    </lineage>
</organism>
<comment type="domain">
    <text evidence="12">Contains an N-terminal zinc-binding domain, a central core domain that contains the primase activity, and a C-terminal DnaB-binding domain.</text>
</comment>
<dbReference type="AlphaFoldDB" id="A0A1T4V424"/>
<evidence type="ECO:0000256" key="3">
    <source>
        <dbReference type="ARBA" id="ARBA00022679"/>
    </source>
</evidence>
<dbReference type="SUPFAM" id="SSF57783">
    <property type="entry name" value="Zinc beta-ribbon"/>
    <property type="match status" value="1"/>
</dbReference>
<dbReference type="SMART" id="SM00493">
    <property type="entry name" value="TOPRIM"/>
    <property type="match status" value="1"/>
</dbReference>
<dbReference type="STRING" id="83771.SAMN02910357_00503"/>
<name>A0A1T4V424_9GAMM</name>
<gene>
    <name evidence="12" type="primary">dnaG</name>
    <name evidence="14" type="ORF">SAMN02745213_00730</name>
</gene>
<dbReference type="PANTHER" id="PTHR30313:SF2">
    <property type="entry name" value="DNA PRIMASE"/>
    <property type="match status" value="1"/>
</dbReference>
<evidence type="ECO:0000256" key="1">
    <source>
        <dbReference type="ARBA" id="ARBA00022478"/>
    </source>
</evidence>
<dbReference type="HAMAP" id="MF_00974">
    <property type="entry name" value="DNA_primase_DnaG"/>
    <property type="match status" value="1"/>
</dbReference>
<dbReference type="GO" id="GO:0005737">
    <property type="term" value="C:cytoplasm"/>
    <property type="evidence" value="ECO:0007669"/>
    <property type="project" value="TreeGrafter"/>
</dbReference>
<keyword evidence="2 12" id="KW-0639">Primosome</keyword>
<dbReference type="InterPro" id="IPR006171">
    <property type="entry name" value="TOPRIM_dom"/>
</dbReference>
<dbReference type="InterPro" id="IPR030846">
    <property type="entry name" value="DnaG_bac"/>
</dbReference>
<evidence type="ECO:0000259" key="13">
    <source>
        <dbReference type="PROSITE" id="PS50880"/>
    </source>
</evidence>
<keyword evidence="5 12" id="KW-0235">DNA replication</keyword>
<keyword evidence="8 12" id="KW-0862">Zinc</keyword>
<dbReference type="Gene3D" id="1.10.860.10">
    <property type="entry name" value="DNAb Helicase, Chain A"/>
    <property type="match status" value="1"/>
</dbReference>
<proteinExistence type="inferred from homology"/>
<evidence type="ECO:0000256" key="9">
    <source>
        <dbReference type="ARBA" id="ARBA00022842"/>
    </source>
</evidence>
<keyword evidence="3 12" id="KW-0808">Transferase</keyword>
<dbReference type="SUPFAM" id="SSF117023">
    <property type="entry name" value="DNA primase DnaG, C-terminal domain"/>
    <property type="match status" value="1"/>
</dbReference>
<dbReference type="EC" id="2.7.7.101" evidence="12"/>
<protein>
    <recommendedName>
        <fullName evidence="12">DNA primase</fullName>
        <ecNumber evidence="12">2.7.7.101</ecNumber>
    </recommendedName>
</protein>
<evidence type="ECO:0000256" key="10">
    <source>
        <dbReference type="ARBA" id="ARBA00023125"/>
    </source>
</evidence>
<sequence length="613" mass="69445">MPFIKKSFITEKLLPNVAIEKLINNYVQLKKAGSNYTCCCPFHHEKTPSFSVTPSKQMFYCFGCKEHGNVIDFVMKYKNLGFVEAVEEVAQFAGIEVEYDKSSSHSKDEYDRLKEYYDLMDRCASLFSSYLKSPEGQVGYNYFRKSRGLSDETIQKCRLGFAPANPRYLQDALCKNPGDEKKLIDLGLLVQGQYGVHAMYRNRVMIPIFDKRGRIISFGGRTMGDDKPKYMNTKETAIYRKRQELFGLYESLLVNNNRPQRLVVVEGYMDVISVRQAGCSYAVASLGTATTPEQIQTMFRYTDKIVFCYDGDSAGRNAAWHALQTITPIMQEGKEISFVFLPPEHDPDSLVREKGLDAFVKFLDDAMSYPEFLVLHNSQSFNLQDPNELSVFINNSIKLIAQIPLSAVQMVCIKLLSGPSGISENQLYDMLKDNKETVKTPKSEDKRSVDNTSIEIKSGSKDILKTPMRKLMAFIVQQPIVVSSVYHEFALDTFVALCKRMNISGSEHLEGILQLITENPEMTPANFIEITRGTEYEKTVRYLMDAPLNLVTTTGGEIPFKDRIDYFAVILGEVLMKPLKDRAEALKIQLSQGNSNALEEHGAIQRIIRNNLG</sequence>
<dbReference type="Gene3D" id="3.90.980.10">
    <property type="entry name" value="DNA primase, catalytic core, N-terminal domain"/>
    <property type="match status" value="1"/>
</dbReference>
<dbReference type="InterPro" id="IPR016136">
    <property type="entry name" value="DNA_helicase_N/primase_C"/>
</dbReference>
<comment type="catalytic activity">
    <reaction evidence="12">
        <text>ssDNA + n NTP = ssDNA/pppN(pN)n-1 hybrid + (n-1) diphosphate.</text>
        <dbReference type="EC" id="2.7.7.101"/>
    </reaction>
</comment>
<feature type="zinc finger region" description="CHC2-type" evidence="12">
    <location>
        <begin position="40"/>
        <end position="64"/>
    </location>
</feature>
<dbReference type="RefSeq" id="WP_078928278.1">
    <property type="nucleotide sequence ID" value="NZ_FUXX01000008.1"/>
</dbReference>
<dbReference type="GO" id="GO:0003899">
    <property type="term" value="F:DNA-directed RNA polymerase activity"/>
    <property type="evidence" value="ECO:0007669"/>
    <property type="project" value="UniProtKB-UniRule"/>
</dbReference>
<dbReference type="InterPro" id="IPR002694">
    <property type="entry name" value="Znf_CHC2"/>
</dbReference>
<dbReference type="InterPro" id="IPR036977">
    <property type="entry name" value="DNA_primase_Znf_CHC2"/>
</dbReference>
<reference evidence="15" key="1">
    <citation type="submission" date="2017-02" db="EMBL/GenBank/DDBJ databases">
        <authorList>
            <person name="Varghese N."/>
            <person name="Submissions S."/>
        </authorList>
    </citation>
    <scope>NUCLEOTIDE SEQUENCE [LARGE SCALE GENOMIC DNA]</scope>
    <source>
        <strain evidence="15">DSM 3072</strain>
    </source>
</reference>
<dbReference type="Proteomes" id="UP000242432">
    <property type="component" value="Unassembled WGS sequence"/>
</dbReference>
<dbReference type="Pfam" id="PF08275">
    <property type="entry name" value="DNAG_N"/>
    <property type="match status" value="1"/>
</dbReference>
<dbReference type="GO" id="GO:0006269">
    <property type="term" value="P:DNA replication, synthesis of primer"/>
    <property type="evidence" value="ECO:0007669"/>
    <property type="project" value="UniProtKB-UniRule"/>
</dbReference>
<dbReference type="EMBL" id="FUXX01000008">
    <property type="protein sequence ID" value="SKA59729.1"/>
    <property type="molecule type" value="Genomic_DNA"/>
</dbReference>
<keyword evidence="10 12" id="KW-0238">DNA-binding</keyword>
<evidence type="ECO:0000256" key="4">
    <source>
        <dbReference type="ARBA" id="ARBA00022695"/>
    </source>
</evidence>
<dbReference type="Pfam" id="PF01807">
    <property type="entry name" value="Zn_ribbon_DnaG"/>
    <property type="match status" value="1"/>
</dbReference>
<dbReference type="Pfam" id="PF13155">
    <property type="entry name" value="Toprim_2"/>
    <property type="match status" value="1"/>
</dbReference>
<dbReference type="InterPro" id="IPR013264">
    <property type="entry name" value="DNAG_N"/>
</dbReference>
<keyword evidence="4 12" id="KW-0548">Nucleotidyltransferase</keyword>
<evidence type="ECO:0000256" key="2">
    <source>
        <dbReference type="ARBA" id="ARBA00022515"/>
    </source>
</evidence>
<evidence type="ECO:0000256" key="7">
    <source>
        <dbReference type="ARBA" id="ARBA00022771"/>
    </source>
</evidence>
<dbReference type="GO" id="GO:0003677">
    <property type="term" value="F:DNA binding"/>
    <property type="evidence" value="ECO:0007669"/>
    <property type="project" value="UniProtKB-KW"/>
</dbReference>
<dbReference type="SUPFAM" id="SSF56731">
    <property type="entry name" value="DNA primase core"/>
    <property type="match status" value="1"/>
</dbReference>
<dbReference type="InterPro" id="IPR034151">
    <property type="entry name" value="TOPRIM_DnaG_bac"/>
</dbReference>